<dbReference type="InterPro" id="IPR006575">
    <property type="entry name" value="RWD_dom"/>
</dbReference>
<dbReference type="GO" id="GO:0016567">
    <property type="term" value="P:protein ubiquitination"/>
    <property type="evidence" value="ECO:0007669"/>
    <property type="project" value="TreeGrafter"/>
</dbReference>
<feature type="compositionally biased region" description="Basic residues" evidence="6">
    <location>
        <begin position="322"/>
        <end position="349"/>
    </location>
</feature>
<evidence type="ECO:0000259" key="7">
    <source>
        <dbReference type="PROSITE" id="PS50089"/>
    </source>
</evidence>
<keyword evidence="10" id="KW-1185">Reference proteome</keyword>
<dbReference type="Pfam" id="PF13445">
    <property type="entry name" value="zf-RING_UBOX"/>
    <property type="match status" value="1"/>
</dbReference>
<protein>
    <submittedName>
        <fullName evidence="9">E3 ubiquitin-protein ligase RNF25</fullName>
    </submittedName>
</protein>
<evidence type="ECO:0000256" key="2">
    <source>
        <dbReference type="ARBA" id="ARBA00022771"/>
    </source>
</evidence>
<dbReference type="FunFam" id="3.30.40.10:FF:000914">
    <property type="entry name" value="RWD domain-containing protein"/>
    <property type="match status" value="1"/>
</dbReference>
<dbReference type="InterPro" id="IPR027370">
    <property type="entry name" value="Znf-RING_euk"/>
</dbReference>
<name>A0A833VWW3_9POAL</name>
<evidence type="ECO:0000256" key="1">
    <source>
        <dbReference type="ARBA" id="ARBA00022723"/>
    </source>
</evidence>
<evidence type="ECO:0000256" key="5">
    <source>
        <dbReference type="SAM" id="Coils"/>
    </source>
</evidence>
<keyword evidence="3" id="KW-0862">Zinc</keyword>
<dbReference type="GO" id="GO:0005634">
    <property type="term" value="C:nucleus"/>
    <property type="evidence" value="ECO:0007669"/>
    <property type="project" value="TreeGrafter"/>
</dbReference>
<dbReference type="PROSITE" id="PS50908">
    <property type="entry name" value="RWD"/>
    <property type="match status" value="1"/>
</dbReference>
<dbReference type="SMART" id="SM00591">
    <property type="entry name" value="RWD"/>
    <property type="match status" value="1"/>
</dbReference>
<dbReference type="SMART" id="SM00184">
    <property type="entry name" value="RING"/>
    <property type="match status" value="1"/>
</dbReference>
<dbReference type="InterPro" id="IPR039133">
    <property type="entry name" value="RNF25"/>
</dbReference>
<dbReference type="SUPFAM" id="SSF54495">
    <property type="entry name" value="UBC-like"/>
    <property type="match status" value="1"/>
</dbReference>
<accession>A0A833VWW3</accession>
<gene>
    <name evidence="9" type="ORF">FCM35_KLT20596</name>
</gene>
<evidence type="ECO:0000256" key="4">
    <source>
        <dbReference type="PROSITE-ProRule" id="PRU00175"/>
    </source>
</evidence>
<dbReference type="GO" id="GO:0008270">
    <property type="term" value="F:zinc ion binding"/>
    <property type="evidence" value="ECO:0007669"/>
    <property type="project" value="UniProtKB-KW"/>
</dbReference>
<dbReference type="InterPro" id="IPR016135">
    <property type="entry name" value="UBQ-conjugating_enzyme/RWD"/>
</dbReference>
<feature type="region of interest" description="Disordered" evidence="6">
    <location>
        <begin position="172"/>
        <end position="197"/>
    </location>
</feature>
<dbReference type="PROSITE" id="PS50089">
    <property type="entry name" value="ZF_RING_2"/>
    <property type="match status" value="1"/>
</dbReference>
<dbReference type="Gene3D" id="3.30.40.10">
    <property type="entry name" value="Zinc/RING finger domain, C3HC4 (zinc finger)"/>
    <property type="match status" value="1"/>
</dbReference>
<dbReference type="AlphaFoldDB" id="A0A833VWW3"/>
<sequence length="362" mass="41494">MEDEEEVRLEVDAVQAVYGDDCCLIDEFPPHLTVHIVPRTAEDSSQQFVEAIVGIRTSAQYPKEPAQVYVIESKGLDVSRQKYLITRMRQKALELDGCLMIVALCEEAVEVLSGMNHPEGDCPLCLYPFFPENANLTLHPFMKLMSCYHCFHSECIIRWWKWIHEEKNENEAHGMSSVGARSQRGRQPIENRHEENKGNCPVCRKEFDKKDIEHVLHYTGSNLTIQLGEETDQIEEAEKELLQSKSEDDRRKQFDELLKLQQEKNGIIEPKKDLVVQPGMYISLPTPQPATDAAAEEEQEIGAVDSRADGTEQTNEVAAPHNKQKNANVRRKHRMRGSRKQQHHPRKQWVQKEVGNSSTSEQ</sequence>
<dbReference type="InterPro" id="IPR001841">
    <property type="entry name" value="Znf_RING"/>
</dbReference>
<dbReference type="Gene3D" id="3.10.110.10">
    <property type="entry name" value="Ubiquitin Conjugating Enzyme"/>
    <property type="match status" value="1"/>
</dbReference>
<keyword evidence="5" id="KW-0175">Coiled coil</keyword>
<evidence type="ECO:0000256" key="3">
    <source>
        <dbReference type="ARBA" id="ARBA00022833"/>
    </source>
</evidence>
<keyword evidence="1" id="KW-0479">Metal-binding</keyword>
<proteinExistence type="predicted"/>
<dbReference type="Proteomes" id="UP000623129">
    <property type="component" value="Unassembled WGS sequence"/>
</dbReference>
<dbReference type="SUPFAM" id="SSF57850">
    <property type="entry name" value="RING/U-box"/>
    <property type="match status" value="1"/>
</dbReference>
<reference evidence="9" key="1">
    <citation type="submission" date="2020-01" db="EMBL/GenBank/DDBJ databases">
        <title>Genome sequence of Kobresia littledalei, the first chromosome-level genome in the family Cyperaceae.</title>
        <authorList>
            <person name="Qu G."/>
        </authorList>
    </citation>
    <scope>NUCLEOTIDE SEQUENCE</scope>
    <source>
        <strain evidence="9">C.B.Clarke</strain>
        <tissue evidence="9">Leaf</tissue>
    </source>
</reference>
<dbReference type="PANTHER" id="PTHR13198:SF4">
    <property type="entry name" value="E3 UBIQUITIN-PROTEIN LIGASE RNF25"/>
    <property type="match status" value="1"/>
</dbReference>
<dbReference type="OrthoDB" id="432311at2759"/>
<dbReference type="Pfam" id="PF05773">
    <property type="entry name" value="RWD"/>
    <property type="match status" value="1"/>
</dbReference>
<feature type="region of interest" description="Disordered" evidence="6">
    <location>
        <begin position="283"/>
        <end position="362"/>
    </location>
</feature>
<evidence type="ECO:0000313" key="10">
    <source>
        <dbReference type="Proteomes" id="UP000623129"/>
    </source>
</evidence>
<dbReference type="EMBL" id="SWLB01000008">
    <property type="protein sequence ID" value="KAF3336089.1"/>
    <property type="molecule type" value="Genomic_DNA"/>
</dbReference>
<feature type="domain" description="RWD" evidence="8">
    <location>
        <begin position="9"/>
        <end position="115"/>
    </location>
</feature>
<dbReference type="PANTHER" id="PTHR13198">
    <property type="entry name" value="RING FINGER PROTEIN 25"/>
    <property type="match status" value="1"/>
</dbReference>
<dbReference type="CDD" id="cd23818">
    <property type="entry name" value="RWD_RNF25"/>
    <property type="match status" value="1"/>
</dbReference>
<evidence type="ECO:0000256" key="6">
    <source>
        <dbReference type="SAM" id="MobiDB-lite"/>
    </source>
</evidence>
<dbReference type="InterPro" id="IPR013083">
    <property type="entry name" value="Znf_RING/FYVE/PHD"/>
</dbReference>
<evidence type="ECO:0000313" key="9">
    <source>
        <dbReference type="EMBL" id="KAF3336089.1"/>
    </source>
</evidence>
<keyword evidence="2 4" id="KW-0863">Zinc-finger</keyword>
<feature type="domain" description="RING-type" evidence="7">
    <location>
        <begin position="122"/>
        <end position="204"/>
    </location>
</feature>
<evidence type="ECO:0000259" key="8">
    <source>
        <dbReference type="PROSITE" id="PS50908"/>
    </source>
</evidence>
<dbReference type="GO" id="GO:0061630">
    <property type="term" value="F:ubiquitin protein ligase activity"/>
    <property type="evidence" value="ECO:0007669"/>
    <property type="project" value="InterPro"/>
</dbReference>
<comment type="caution">
    <text evidence="9">The sequence shown here is derived from an EMBL/GenBank/DDBJ whole genome shotgun (WGS) entry which is preliminary data.</text>
</comment>
<feature type="coiled-coil region" evidence="5">
    <location>
        <begin position="220"/>
        <end position="247"/>
    </location>
</feature>
<feature type="compositionally biased region" description="Basic and acidic residues" evidence="6">
    <location>
        <begin position="187"/>
        <end position="197"/>
    </location>
</feature>
<organism evidence="9 10">
    <name type="scientific">Carex littledalei</name>
    <dbReference type="NCBI Taxonomy" id="544730"/>
    <lineage>
        <taxon>Eukaryota</taxon>
        <taxon>Viridiplantae</taxon>
        <taxon>Streptophyta</taxon>
        <taxon>Embryophyta</taxon>
        <taxon>Tracheophyta</taxon>
        <taxon>Spermatophyta</taxon>
        <taxon>Magnoliopsida</taxon>
        <taxon>Liliopsida</taxon>
        <taxon>Poales</taxon>
        <taxon>Cyperaceae</taxon>
        <taxon>Cyperoideae</taxon>
        <taxon>Cariceae</taxon>
        <taxon>Carex</taxon>
        <taxon>Carex subgen. Euthyceras</taxon>
    </lineage>
</organism>